<dbReference type="Pfam" id="PF00069">
    <property type="entry name" value="Pkinase"/>
    <property type="match status" value="1"/>
</dbReference>
<dbReference type="InterPro" id="IPR000719">
    <property type="entry name" value="Prot_kinase_dom"/>
</dbReference>
<organism evidence="13 14">
    <name type="scientific">Chloropsis hardwickii</name>
    <dbReference type="NCBI Taxonomy" id="667144"/>
    <lineage>
        <taxon>Eukaryota</taxon>
        <taxon>Metazoa</taxon>
        <taxon>Chordata</taxon>
        <taxon>Craniata</taxon>
        <taxon>Vertebrata</taxon>
        <taxon>Euteleostomi</taxon>
        <taxon>Archelosauria</taxon>
        <taxon>Archosauria</taxon>
        <taxon>Dinosauria</taxon>
        <taxon>Saurischia</taxon>
        <taxon>Theropoda</taxon>
        <taxon>Coelurosauria</taxon>
        <taxon>Aves</taxon>
        <taxon>Neognathae</taxon>
        <taxon>Neoaves</taxon>
        <taxon>Telluraves</taxon>
        <taxon>Australaves</taxon>
        <taxon>Passeriformes</taxon>
        <taxon>Corvoidea</taxon>
        <taxon>Irenidae</taxon>
        <taxon>Chloropsis</taxon>
    </lineage>
</organism>
<evidence type="ECO:0000256" key="11">
    <source>
        <dbReference type="SAM" id="Phobius"/>
    </source>
</evidence>
<dbReference type="InterPro" id="IPR011009">
    <property type="entry name" value="Kinase-like_dom_sf"/>
</dbReference>
<evidence type="ECO:0000256" key="5">
    <source>
        <dbReference type="ARBA" id="ARBA00022679"/>
    </source>
</evidence>
<feature type="non-terminal residue" evidence="13">
    <location>
        <position position="92"/>
    </location>
</feature>
<keyword evidence="11" id="KW-1133">Transmembrane helix</keyword>
<keyword evidence="8" id="KW-0067">ATP-binding</keyword>
<dbReference type="PANTHER" id="PTHR22984">
    <property type="entry name" value="SERINE/THREONINE-PROTEIN KINASE PIM"/>
    <property type="match status" value="1"/>
</dbReference>
<dbReference type="OrthoDB" id="10252171at2759"/>
<evidence type="ECO:0000256" key="3">
    <source>
        <dbReference type="ARBA" id="ARBA00012513"/>
    </source>
</evidence>
<feature type="domain" description="Protein kinase" evidence="12">
    <location>
        <begin position="1"/>
        <end position="90"/>
    </location>
</feature>
<keyword evidence="6" id="KW-0547">Nucleotide-binding</keyword>
<evidence type="ECO:0000256" key="4">
    <source>
        <dbReference type="ARBA" id="ARBA00022527"/>
    </source>
</evidence>
<keyword evidence="4" id="KW-0723">Serine/threonine-protein kinase</keyword>
<evidence type="ECO:0000256" key="1">
    <source>
        <dbReference type="ARBA" id="ARBA00004340"/>
    </source>
</evidence>
<evidence type="ECO:0000259" key="12">
    <source>
        <dbReference type="PROSITE" id="PS50011"/>
    </source>
</evidence>
<feature type="non-terminal residue" evidence="13">
    <location>
        <position position="1"/>
    </location>
</feature>
<evidence type="ECO:0000313" key="13">
    <source>
        <dbReference type="EMBL" id="NWH42523.1"/>
    </source>
</evidence>
<gene>
    <name evidence="13" type="primary">Pim1_10</name>
    <name evidence="13" type="ORF">CHLHAR_R01138</name>
</gene>
<evidence type="ECO:0000256" key="7">
    <source>
        <dbReference type="ARBA" id="ARBA00022777"/>
    </source>
</evidence>
<dbReference type="GO" id="GO:0004674">
    <property type="term" value="F:protein serine/threonine kinase activity"/>
    <property type="evidence" value="ECO:0007669"/>
    <property type="project" value="UniProtKB-KW"/>
</dbReference>
<evidence type="ECO:0000256" key="10">
    <source>
        <dbReference type="ARBA" id="ARBA00048679"/>
    </source>
</evidence>
<dbReference type="PROSITE" id="PS50011">
    <property type="entry name" value="PROTEIN_KINASE_DOM"/>
    <property type="match status" value="1"/>
</dbReference>
<accession>A0A850VG70</accession>
<keyword evidence="7 13" id="KW-0418">Kinase</keyword>
<comment type="caution">
    <text evidence="13">The sequence shown here is derived from an EMBL/GenBank/DDBJ whole genome shotgun (WGS) entry which is preliminary data.</text>
</comment>
<evidence type="ECO:0000256" key="8">
    <source>
        <dbReference type="ARBA" id="ARBA00022840"/>
    </source>
</evidence>
<comment type="subcellular location">
    <subcellularLocation>
        <location evidence="1">Host cell</location>
    </subcellularLocation>
</comment>
<dbReference type="Proteomes" id="UP000640999">
    <property type="component" value="Unassembled WGS sequence"/>
</dbReference>
<dbReference type="EC" id="2.7.11.1" evidence="3"/>
<dbReference type="Gene3D" id="1.10.510.10">
    <property type="entry name" value="Transferase(Phosphotransferase) domain 1"/>
    <property type="match status" value="1"/>
</dbReference>
<evidence type="ECO:0000256" key="6">
    <source>
        <dbReference type="ARBA" id="ARBA00022741"/>
    </source>
</evidence>
<comment type="similarity">
    <text evidence="2">Belongs to the protein kinase superfamily. CAMK Ser/Thr protein kinase family. PIM subfamily.</text>
</comment>
<comment type="catalytic activity">
    <reaction evidence="9">
        <text>L-threonyl-[protein] + ATP = O-phospho-L-threonyl-[protein] + ADP + H(+)</text>
        <dbReference type="Rhea" id="RHEA:46608"/>
        <dbReference type="Rhea" id="RHEA-COMP:11060"/>
        <dbReference type="Rhea" id="RHEA-COMP:11605"/>
        <dbReference type="ChEBI" id="CHEBI:15378"/>
        <dbReference type="ChEBI" id="CHEBI:30013"/>
        <dbReference type="ChEBI" id="CHEBI:30616"/>
        <dbReference type="ChEBI" id="CHEBI:61977"/>
        <dbReference type="ChEBI" id="CHEBI:456216"/>
        <dbReference type="EC" id="2.7.11.1"/>
    </reaction>
</comment>
<keyword evidence="11" id="KW-0812">Transmembrane</keyword>
<comment type="catalytic activity">
    <reaction evidence="10">
        <text>L-seryl-[protein] + ATP = O-phospho-L-seryl-[protein] + ADP + H(+)</text>
        <dbReference type="Rhea" id="RHEA:17989"/>
        <dbReference type="Rhea" id="RHEA-COMP:9863"/>
        <dbReference type="Rhea" id="RHEA-COMP:11604"/>
        <dbReference type="ChEBI" id="CHEBI:15378"/>
        <dbReference type="ChEBI" id="CHEBI:29999"/>
        <dbReference type="ChEBI" id="CHEBI:30616"/>
        <dbReference type="ChEBI" id="CHEBI:83421"/>
        <dbReference type="ChEBI" id="CHEBI:456216"/>
        <dbReference type="EC" id="2.7.11.1"/>
    </reaction>
</comment>
<keyword evidence="11" id="KW-0472">Membrane</keyword>
<name>A0A850VG70_9CORV</name>
<dbReference type="EMBL" id="WEIW01010548">
    <property type="protein sequence ID" value="NWH42523.1"/>
    <property type="molecule type" value="Genomic_DNA"/>
</dbReference>
<reference evidence="13" key="1">
    <citation type="submission" date="2019-10" db="EMBL/GenBank/DDBJ databases">
        <title>Bird 10,000 Genomes (B10K) Project - Family phase.</title>
        <authorList>
            <person name="Zhang G."/>
        </authorList>
    </citation>
    <scope>NUCLEOTIDE SEQUENCE</scope>
    <source>
        <strain evidence="13">B10K-IZ-033-78</strain>
        <tissue evidence="13">Muscle</tissue>
    </source>
</reference>
<feature type="transmembrane region" description="Helical" evidence="11">
    <location>
        <begin position="23"/>
        <end position="42"/>
    </location>
</feature>
<dbReference type="AlphaFoldDB" id="A0A850VG70"/>
<dbReference type="SUPFAM" id="SSF56112">
    <property type="entry name" value="Protein kinase-like (PK-like)"/>
    <property type="match status" value="1"/>
</dbReference>
<dbReference type="GO" id="GO:0005737">
    <property type="term" value="C:cytoplasm"/>
    <property type="evidence" value="ECO:0007669"/>
    <property type="project" value="TreeGrafter"/>
</dbReference>
<evidence type="ECO:0000256" key="9">
    <source>
        <dbReference type="ARBA" id="ARBA00047899"/>
    </source>
</evidence>
<sequence>PLGTHAYSPPEWIRLGRYHGPEATVWSLGLLLYVMVCGNLPFRDDRDIVLAQLFFRHQVSPECQHLIRWCLSKHPVDRPELEEILRHPWVRG</sequence>
<dbReference type="PANTHER" id="PTHR22984:SF25">
    <property type="entry name" value="PROTEIN KINASE DOMAIN-CONTAINING PROTEIN"/>
    <property type="match status" value="1"/>
</dbReference>
<keyword evidence="14" id="KW-1185">Reference proteome</keyword>
<evidence type="ECO:0000256" key="2">
    <source>
        <dbReference type="ARBA" id="ARBA00005505"/>
    </source>
</evidence>
<dbReference type="InterPro" id="IPR051138">
    <property type="entry name" value="PIM_Ser/Thr_kinase"/>
</dbReference>
<dbReference type="GO" id="GO:0005524">
    <property type="term" value="F:ATP binding"/>
    <property type="evidence" value="ECO:0007669"/>
    <property type="project" value="UniProtKB-KW"/>
</dbReference>
<dbReference type="GO" id="GO:0043657">
    <property type="term" value="C:host cell"/>
    <property type="evidence" value="ECO:0007669"/>
    <property type="project" value="UniProtKB-SubCell"/>
</dbReference>
<keyword evidence="5" id="KW-0808">Transferase</keyword>
<proteinExistence type="inferred from homology"/>
<evidence type="ECO:0000313" key="14">
    <source>
        <dbReference type="Proteomes" id="UP000640999"/>
    </source>
</evidence>
<protein>
    <recommendedName>
        <fullName evidence="3">non-specific serine/threonine protein kinase</fullName>
        <ecNumber evidence="3">2.7.11.1</ecNumber>
    </recommendedName>
</protein>